<evidence type="ECO:0000256" key="1">
    <source>
        <dbReference type="SAM" id="MobiDB-lite"/>
    </source>
</evidence>
<feature type="region of interest" description="Disordered" evidence="1">
    <location>
        <begin position="244"/>
        <end position="304"/>
    </location>
</feature>
<dbReference type="eggNOG" id="ENOG502S7I3">
    <property type="taxonomic scope" value="Eukaryota"/>
</dbReference>
<dbReference type="EnsemblMetazoa" id="PHUM157000-RA">
    <property type="protein sequence ID" value="PHUM157000-PA"/>
    <property type="gene ID" value="PHUM157000"/>
</dbReference>
<reference evidence="3" key="3">
    <citation type="submission" date="2021-02" db="UniProtKB">
        <authorList>
            <consortium name="EnsemblMetazoa"/>
        </authorList>
    </citation>
    <scope>IDENTIFICATION</scope>
    <source>
        <strain evidence="3">USDA</strain>
    </source>
</reference>
<feature type="region of interest" description="Disordered" evidence="1">
    <location>
        <begin position="328"/>
        <end position="359"/>
    </location>
</feature>
<dbReference type="InParanoid" id="E0VFG5"/>
<dbReference type="CTD" id="8236511"/>
<name>E0VFG5_PEDHC</name>
<dbReference type="EMBL" id="DS235111">
    <property type="protein sequence ID" value="EEB12121.1"/>
    <property type="molecule type" value="Genomic_DNA"/>
</dbReference>
<dbReference type="KEGG" id="phu:Phum_PHUM157000"/>
<proteinExistence type="predicted"/>
<evidence type="ECO:0000313" key="2">
    <source>
        <dbReference type="EMBL" id="EEB12121.1"/>
    </source>
</evidence>
<accession>E0VFG5</accession>
<dbReference type="OrthoDB" id="8196075at2759"/>
<dbReference type="HOGENOM" id="CLU_772350_0_0_1"/>
<reference evidence="2" key="1">
    <citation type="submission" date="2007-04" db="EMBL/GenBank/DDBJ databases">
        <title>Annotation of Pediculus humanus corporis strain USDA.</title>
        <authorList>
            <person name="Kirkness E."/>
            <person name="Hannick L."/>
            <person name="Hass B."/>
            <person name="Bruggner R."/>
            <person name="Lawson D."/>
            <person name="Bidwell S."/>
            <person name="Joardar V."/>
            <person name="Caler E."/>
            <person name="Walenz B."/>
            <person name="Inman J."/>
            <person name="Schobel S."/>
            <person name="Galinsky K."/>
            <person name="Amedeo P."/>
            <person name="Strausberg R."/>
        </authorList>
    </citation>
    <scope>NUCLEOTIDE SEQUENCE</scope>
    <source>
        <strain evidence="2">USDA</strain>
    </source>
</reference>
<evidence type="ECO:0000313" key="4">
    <source>
        <dbReference type="Proteomes" id="UP000009046"/>
    </source>
</evidence>
<dbReference type="EMBL" id="AAZO01001835">
    <property type="status" value="NOT_ANNOTATED_CDS"/>
    <property type="molecule type" value="Genomic_DNA"/>
</dbReference>
<dbReference type="VEuPathDB" id="VectorBase:PHUM157000"/>
<protein>
    <submittedName>
        <fullName evidence="2 3">Uncharacterized protein</fullName>
    </submittedName>
</protein>
<organism>
    <name type="scientific">Pediculus humanus subsp. corporis</name>
    <name type="common">Body louse</name>
    <dbReference type="NCBI Taxonomy" id="121224"/>
    <lineage>
        <taxon>Eukaryota</taxon>
        <taxon>Metazoa</taxon>
        <taxon>Ecdysozoa</taxon>
        <taxon>Arthropoda</taxon>
        <taxon>Hexapoda</taxon>
        <taxon>Insecta</taxon>
        <taxon>Pterygota</taxon>
        <taxon>Neoptera</taxon>
        <taxon>Paraneoptera</taxon>
        <taxon>Psocodea</taxon>
        <taxon>Troctomorpha</taxon>
        <taxon>Phthiraptera</taxon>
        <taxon>Anoplura</taxon>
        <taxon>Pediculidae</taxon>
        <taxon>Pediculus</taxon>
    </lineage>
</organism>
<feature type="compositionally biased region" description="Polar residues" evidence="1">
    <location>
        <begin position="247"/>
        <end position="256"/>
    </location>
</feature>
<dbReference type="RefSeq" id="XP_002424859.1">
    <property type="nucleotide sequence ID" value="XM_002424814.1"/>
</dbReference>
<evidence type="ECO:0000313" key="3">
    <source>
        <dbReference type="EnsemblMetazoa" id="PHUM157000-PA"/>
    </source>
</evidence>
<dbReference type="AlphaFoldDB" id="E0VFG5"/>
<reference evidence="2" key="2">
    <citation type="submission" date="2007-04" db="EMBL/GenBank/DDBJ databases">
        <title>The genome of the human body louse.</title>
        <authorList>
            <consortium name="The Human Body Louse Genome Consortium"/>
            <person name="Kirkness E."/>
            <person name="Walenz B."/>
            <person name="Hass B."/>
            <person name="Bruggner R."/>
            <person name="Strausberg R."/>
        </authorList>
    </citation>
    <scope>NUCLEOTIDE SEQUENCE</scope>
    <source>
        <strain evidence="2">USDA</strain>
    </source>
</reference>
<dbReference type="Proteomes" id="UP000009046">
    <property type="component" value="Unassembled WGS sequence"/>
</dbReference>
<keyword evidence="4" id="KW-1185">Reference proteome</keyword>
<gene>
    <name evidence="3" type="primary">8236511</name>
    <name evidence="2" type="ORF">Phum_PHUM157000</name>
</gene>
<sequence length="359" mass="41362">MKSIFSAIGDALNAGGALYRQQGLYYPFNNGISLKVYEALQSITRYDELECVPRLLCEAAAGGRPGYSGRQLNFDKSSLTTFISYLNIGTTKYSPLLTFARAALLGVSNRGDPYSCIINYSKCPKDQNRLLYYLNNHRGGFFQYFDNKNYNNNNNNNNNVYDNYRPVYYQNKYKKKNKIIFQNPTEFIQKLKKTAEIIGTYATKYATYSPHFKFPDYVFNGFYDDREKYARKYKPMVFPESRRDETTINPRILTQNNKRKPYGHHSGGSGSSSNNNNNNSNFFNSIRDSKTIKDNNNNNKFFSFPEQETNRKKFGKFITDRLPVKFNFPSSEYGGDGGDDDGGDYQHSINRSKSFFPES</sequence>
<dbReference type="GeneID" id="8236511"/>
<feature type="compositionally biased region" description="Low complexity" evidence="1">
    <location>
        <begin position="271"/>
        <end position="285"/>
    </location>
</feature>